<dbReference type="Proteomes" id="UP000094802">
    <property type="component" value="Unassembled WGS sequence"/>
</dbReference>
<protein>
    <submittedName>
        <fullName evidence="1">Uncharacterized protein</fullName>
    </submittedName>
</protein>
<accession>A0A1E5FWR3</accession>
<dbReference type="RefSeq" id="WP_019826178.1">
    <property type="nucleotide sequence ID" value="NZ_AJZD02000048.1"/>
</dbReference>
<sequence length="163" mass="19049">MTWKGFTIEGDFYDLTHLQSTSHDIEVDGNSVKLHVSYANHCFTDEKENGPILFRQEGRYWCHERYQRSIELPDLIKNKLINNYAVPYMTKKGESYHYMEAFDYAIFFSISKPNGTTNELKLRVNSAYEVDDWGKGTLPKGKAKRVSWILSQRLQGKSVLKRK</sequence>
<dbReference type="EMBL" id="AJZD02000048">
    <property type="protein sequence ID" value="OEF94603.1"/>
    <property type="molecule type" value="Genomic_DNA"/>
</dbReference>
<gene>
    <name evidence="1" type="ORF">A142_16590</name>
</gene>
<reference evidence="1 2" key="1">
    <citation type="journal article" date="2012" name="Science">
        <title>Ecological populations of bacteria act as socially cohesive units of antibiotic production and resistance.</title>
        <authorList>
            <person name="Cordero O.X."/>
            <person name="Wildschutte H."/>
            <person name="Kirkup B."/>
            <person name="Proehl S."/>
            <person name="Ngo L."/>
            <person name="Hussain F."/>
            <person name="Le Roux F."/>
            <person name="Mincer T."/>
            <person name="Polz M.F."/>
        </authorList>
    </citation>
    <scope>NUCLEOTIDE SEQUENCE [LARGE SCALE GENOMIC DNA]</scope>
    <source>
        <strain evidence="1 2">12E03</strain>
    </source>
</reference>
<evidence type="ECO:0000313" key="1">
    <source>
        <dbReference type="EMBL" id="OEF94603.1"/>
    </source>
</evidence>
<comment type="caution">
    <text evidence="1">The sequence shown here is derived from an EMBL/GenBank/DDBJ whole genome shotgun (WGS) entry which is preliminary data.</text>
</comment>
<dbReference type="AlphaFoldDB" id="A0A1E5FWR3"/>
<proteinExistence type="predicted"/>
<name>A0A1E5FWR3_VIBSP</name>
<dbReference type="OrthoDB" id="6872254at2"/>
<evidence type="ECO:0000313" key="2">
    <source>
        <dbReference type="Proteomes" id="UP000094802"/>
    </source>
</evidence>
<organism evidence="1 2">
    <name type="scientific">Vibrio splendidus 12E03</name>
    <dbReference type="NCBI Taxonomy" id="1191305"/>
    <lineage>
        <taxon>Bacteria</taxon>
        <taxon>Pseudomonadati</taxon>
        <taxon>Pseudomonadota</taxon>
        <taxon>Gammaproteobacteria</taxon>
        <taxon>Vibrionales</taxon>
        <taxon>Vibrionaceae</taxon>
        <taxon>Vibrio</taxon>
    </lineage>
</organism>